<comment type="caution">
    <text evidence="1">The sequence shown here is derived from an EMBL/GenBank/DDBJ whole genome shotgun (WGS) entry which is preliminary data.</text>
</comment>
<reference evidence="1 2" key="1">
    <citation type="submission" date="2018-08" db="EMBL/GenBank/DDBJ databases">
        <title>Microbispora. triticiradicis sp. nov., a novel actinomycete isolated from the root of wheat (Triticum aestivum L.)).</title>
        <authorList>
            <person name="Han C."/>
        </authorList>
    </citation>
    <scope>NUCLEOTIDE SEQUENCE [LARGE SCALE GENOMIC DNA]</scope>
    <source>
        <strain evidence="1 2">NEAU-HRDPA2-9</strain>
    </source>
</reference>
<accession>A0ABX9LR33</accession>
<protein>
    <submittedName>
        <fullName evidence="1">Uncharacterized protein</fullName>
    </submittedName>
</protein>
<keyword evidence="2" id="KW-1185">Reference proteome</keyword>
<name>A0ABX9LR33_9ACTN</name>
<sequence length="204" mass="22796">MVPQDSPLLKAARLCLADVRAEETAIEVADVLEYLKHDEWEMALLLLEDLGDAHPQPPEFWSLLADAARLMWLMSDVAWYEWRHDEARNGGIRAELCLVSTENGSRATPIPPCSGILRPMWDIGHLTPAGEPLLSIARLWVEGPDPLEPGGCSAVRLLPMTFEHWRHLKPGDPIMMHERRPPAGTARVIEILQPVTADAQPREA</sequence>
<gene>
    <name evidence="1" type="ORF">DI270_003050</name>
</gene>
<dbReference type="RefSeq" id="WP_111697727.1">
    <property type="nucleotide sequence ID" value="NZ_QFZU02000014.1"/>
</dbReference>
<dbReference type="Proteomes" id="UP000262538">
    <property type="component" value="Unassembled WGS sequence"/>
</dbReference>
<evidence type="ECO:0000313" key="1">
    <source>
        <dbReference type="EMBL" id="RGA06475.1"/>
    </source>
</evidence>
<dbReference type="EMBL" id="QFZU02000014">
    <property type="protein sequence ID" value="RGA06475.1"/>
    <property type="molecule type" value="Genomic_DNA"/>
</dbReference>
<evidence type="ECO:0000313" key="2">
    <source>
        <dbReference type="Proteomes" id="UP000262538"/>
    </source>
</evidence>
<organism evidence="1 2">
    <name type="scientific">Microbispora triticiradicis</name>
    <dbReference type="NCBI Taxonomy" id="2200763"/>
    <lineage>
        <taxon>Bacteria</taxon>
        <taxon>Bacillati</taxon>
        <taxon>Actinomycetota</taxon>
        <taxon>Actinomycetes</taxon>
        <taxon>Streptosporangiales</taxon>
        <taxon>Streptosporangiaceae</taxon>
        <taxon>Microbispora</taxon>
    </lineage>
</organism>
<proteinExistence type="predicted"/>